<sequence>MTRVLVDVRANQQTGIARYGTNLLRELAVSAGTGGTPRLTAFVDPVQVTAAQEAIGTAPVRLVVATESDGFVRRSAELRGLLETGGFDLYHTTHYTVDRHCPIPYSFTVHDLTRLRFPEHDYGREQFVRHFGAAQWTALRAELAALTDWDDGRGGPFQRYFRALNRVLAAGATRIAAVSRATGHDLVQLLGVPADMIDLVPCAVRAETFHRRPVAEVAAVRAEYALSGPYCLYVGLAGPIKRFDWLLARWLDAVPRFPTGARLVVVGGYAEARAEVAALLRDTPAAGSVVFTGRVHDDTLAALYSGAAALLVASRNEGNHLGPLEALACGCEVICTDIPPLRETVDGHAHFYPLTDSARLTGLVDAALRGTLPPAAAGFTVPRWSDSGRALVDSMRRSLGERAVGEPYRESAPGPFQLGNLG</sequence>
<evidence type="ECO:0000256" key="2">
    <source>
        <dbReference type="ARBA" id="ARBA00022679"/>
    </source>
</evidence>
<dbReference type="EC" id="2.4.-.-" evidence="5"/>
<dbReference type="GO" id="GO:0016757">
    <property type="term" value="F:glycosyltransferase activity"/>
    <property type="evidence" value="ECO:0007669"/>
    <property type="project" value="UniProtKB-KW"/>
</dbReference>
<evidence type="ECO:0000259" key="4">
    <source>
        <dbReference type="Pfam" id="PF13439"/>
    </source>
</evidence>
<dbReference type="SUPFAM" id="SSF53756">
    <property type="entry name" value="UDP-Glycosyltransferase/glycogen phosphorylase"/>
    <property type="match status" value="1"/>
</dbReference>
<evidence type="ECO:0000313" key="6">
    <source>
        <dbReference type="Proteomes" id="UP001339911"/>
    </source>
</evidence>
<dbReference type="Pfam" id="PF13692">
    <property type="entry name" value="Glyco_trans_1_4"/>
    <property type="match status" value="1"/>
</dbReference>
<keyword evidence="2 5" id="KW-0808">Transferase</keyword>
<accession>A0ABU7SE23</accession>
<name>A0ABU7SE23_9ACTN</name>
<dbReference type="Proteomes" id="UP001339911">
    <property type="component" value="Unassembled WGS sequence"/>
</dbReference>
<feature type="region of interest" description="Disordered" evidence="3">
    <location>
        <begin position="403"/>
        <end position="422"/>
    </location>
</feature>
<keyword evidence="6" id="KW-1185">Reference proteome</keyword>
<gene>
    <name evidence="5" type="ORF">V1634_14365</name>
</gene>
<dbReference type="RefSeq" id="WP_331208281.1">
    <property type="nucleotide sequence ID" value="NZ_JAZGQL010000008.1"/>
</dbReference>
<dbReference type="InterPro" id="IPR028098">
    <property type="entry name" value="Glyco_trans_4-like_N"/>
</dbReference>
<protein>
    <submittedName>
        <fullName evidence="5">Glycosyltransferase</fullName>
        <ecNumber evidence="5">2.4.-.-</ecNumber>
    </submittedName>
</protein>
<organism evidence="5 6">
    <name type="scientific">Plantactinospora veratri</name>
    <dbReference type="NCBI Taxonomy" id="1436122"/>
    <lineage>
        <taxon>Bacteria</taxon>
        <taxon>Bacillati</taxon>
        <taxon>Actinomycetota</taxon>
        <taxon>Actinomycetes</taxon>
        <taxon>Micromonosporales</taxon>
        <taxon>Micromonosporaceae</taxon>
        <taxon>Plantactinospora</taxon>
    </lineage>
</organism>
<dbReference type="Pfam" id="PF13439">
    <property type="entry name" value="Glyco_transf_4"/>
    <property type="match status" value="1"/>
</dbReference>
<dbReference type="Gene3D" id="3.40.50.2000">
    <property type="entry name" value="Glycogen Phosphorylase B"/>
    <property type="match status" value="2"/>
</dbReference>
<keyword evidence="1 5" id="KW-0328">Glycosyltransferase</keyword>
<evidence type="ECO:0000313" key="5">
    <source>
        <dbReference type="EMBL" id="MEE6308009.1"/>
    </source>
</evidence>
<evidence type="ECO:0000256" key="1">
    <source>
        <dbReference type="ARBA" id="ARBA00022676"/>
    </source>
</evidence>
<feature type="domain" description="Glycosyltransferase subfamily 4-like N-terminal" evidence="4">
    <location>
        <begin position="70"/>
        <end position="206"/>
    </location>
</feature>
<dbReference type="EMBL" id="JAZGQL010000008">
    <property type="protein sequence ID" value="MEE6308009.1"/>
    <property type="molecule type" value="Genomic_DNA"/>
</dbReference>
<evidence type="ECO:0000256" key="3">
    <source>
        <dbReference type="SAM" id="MobiDB-lite"/>
    </source>
</evidence>
<dbReference type="PANTHER" id="PTHR46401:SF2">
    <property type="entry name" value="GLYCOSYLTRANSFERASE WBBK-RELATED"/>
    <property type="match status" value="1"/>
</dbReference>
<dbReference type="PANTHER" id="PTHR46401">
    <property type="entry name" value="GLYCOSYLTRANSFERASE WBBK-RELATED"/>
    <property type="match status" value="1"/>
</dbReference>
<proteinExistence type="predicted"/>
<reference evidence="5 6" key="1">
    <citation type="submission" date="2024-01" db="EMBL/GenBank/DDBJ databases">
        <title>Genome insights into Plantactinospora veratri sp. nov.</title>
        <authorList>
            <person name="Wang L."/>
        </authorList>
    </citation>
    <scope>NUCLEOTIDE SEQUENCE [LARGE SCALE GENOMIC DNA]</scope>
    <source>
        <strain evidence="5 6">NEAU-FHS4</strain>
    </source>
</reference>
<comment type="caution">
    <text evidence="5">The sequence shown here is derived from an EMBL/GenBank/DDBJ whole genome shotgun (WGS) entry which is preliminary data.</text>
</comment>